<name>A0ABR0T115_9HYPO</name>
<evidence type="ECO:0000313" key="8">
    <source>
        <dbReference type="Proteomes" id="UP001338125"/>
    </source>
</evidence>
<evidence type="ECO:0000256" key="1">
    <source>
        <dbReference type="ARBA" id="ARBA00022737"/>
    </source>
</evidence>
<keyword evidence="4" id="KW-0862">Zinc</keyword>
<dbReference type="PANTHER" id="PTHR24198:SF165">
    <property type="entry name" value="ANKYRIN REPEAT-CONTAINING PROTEIN-RELATED"/>
    <property type="match status" value="1"/>
</dbReference>
<feature type="repeat" description="ANK" evidence="3">
    <location>
        <begin position="385"/>
        <end position="417"/>
    </location>
</feature>
<evidence type="ECO:0000256" key="3">
    <source>
        <dbReference type="PROSITE-ProRule" id="PRU00023"/>
    </source>
</evidence>
<feature type="repeat" description="ANK" evidence="3">
    <location>
        <begin position="418"/>
        <end position="445"/>
    </location>
</feature>
<sequence>MSSTTQPNESCKTTAAESHPFTHKNPQPQDQRDKSDLPTLEDLGAVVKRSLEFKKHAWSTVRFLPFPSLDEICPWHFRKYWSPYDGKKDAENLYEQFLELRKVLETFIELHDASGKASKALLSDVSEKSPISKEMRLQLREYIATGKIFQSMELLSKSTDFTYAFPISLMAGQMELAKLCLENGAQVCTGAWDTPLASIIGNKATASLMQAALWLNDAHMLGNLIEEGGDIHETANLGHSILIEAVRANSYNSVVLLLAHGASVKYEVSATVVTQNILLEALEAGNSRLFRLLIDHGFELTEDEIYGIDLGAHHLNLALVTTTRPIHETRNPLGIRKSDNPTAAERILLHAVKQGDLLQCIRILGKKALGTDKDVREIDVNWMQDDTTALIEAVRLGHRQIVRLLIQHGADVNIVTWNKKTALRMAAETGCESIIRFLLFHGADLAVTVLMLRLVDYEPRLSDRIDRLNKRWAFALEQNPHRAWHIAVNALHKLQIGAPPKDLNEVLLLVIFFKSIQGVIDTSNAINWVFLGGLGRPCWQLLFDSHGDGELMFRNAFMDIFNLDYQSSSQLSRTEEMSWTRQYALHIVIGAENLFYLREFAVWAQAFGNIMFECSSQSLVSDSEVESDDMRTFSAADPSLPAFGTDLSSQRLYSGSPSTFLVSEMLLDDDFEFAAPDVTDSQNTLVTAWPLPDQGSFNEGISQLSVPASPQPGNPIPADDAPLKSMVKKTFCDDCQQEFKTTSNYGKHRRGPRHQNVRHECKFGCGKDYLRNDTKMRHELKCKKRLGSPKMPHVTRKRR</sequence>
<dbReference type="Pfam" id="PF12796">
    <property type="entry name" value="Ank_2"/>
    <property type="match status" value="2"/>
</dbReference>
<dbReference type="EMBL" id="JAVFKD010000001">
    <property type="protein sequence ID" value="KAK5997924.1"/>
    <property type="molecule type" value="Genomic_DNA"/>
</dbReference>
<dbReference type="SUPFAM" id="SSF48403">
    <property type="entry name" value="Ankyrin repeat"/>
    <property type="match status" value="1"/>
</dbReference>
<keyword evidence="8" id="KW-1185">Reference proteome</keyword>
<dbReference type="InterPro" id="IPR013087">
    <property type="entry name" value="Znf_C2H2_type"/>
</dbReference>
<reference evidence="7 8" key="1">
    <citation type="submission" date="2024-01" db="EMBL/GenBank/DDBJ databases">
        <title>Complete genome of Cladobotryum mycophilum ATHUM6906.</title>
        <authorList>
            <person name="Christinaki A.C."/>
            <person name="Myridakis A.I."/>
            <person name="Kouvelis V.N."/>
        </authorList>
    </citation>
    <scope>NUCLEOTIDE SEQUENCE [LARGE SCALE GENOMIC DNA]</scope>
    <source>
        <strain evidence="7 8">ATHUM6906</strain>
    </source>
</reference>
<evidence type="ECO:0000256" key="5">
    <source>
        <dbReference type="SAM" id="MobiDB-lite"/>
    </source>
</evidence>
<dbReference type="Gene3D" id="1.25.40.20">
    <property type="entry name" value="Ankyrin repeat-containing domain"/>
    <property type="match status" value="2"/>
</dbReference>
<evidence type="ECO:0000313" key="7">
    <source>
        <dbReference type="EMBL" id="KAK5997924.1"/>
    </source>
</evidence>
<evidence type="ECO:0000256" key="4">
    <source>
        <dbReference type="PROSITE-ProRule" id="PRU00042"/>
    </source>
</evidence>
<keyword evidence="4" id="KW-0479">Metal-binding</keyword>
<dbReference type="InterPro" id="IPR036770">
    <property type="entry name" value="Ankyrin_rpt-contain_sf"/>
</dbReference>
<dbReference type="PROSITE" id="PS50297">
    <property type="entry name" value="ANK_REP_REGION"/>
    <property type="match status" value="2"/>
</dbReference>
<feature type="region of interest" description="Disordered" evidence="5">
    <location>
        <begin position="1"/>
        <end position="36"/>
    </location>
</feature>
<organism evidence="7 8">
    <name type="scientific">Cladobotryum mycophilum</name>
    <dbReference type="NCBI Taxonomy" id="491253"/>
    <lineage>
        <taxon>Eukaryota</taxon>
        <taxon>Fungi</taxon>
        <taxon>Dikarya</taxon>
        <taxon>Ascomycota</taxon>
        <taxon>Pezizomycotina</taxon>
        <taxon>Sordariomycetes</taxon>
        <taxon>Hypocreomycetidae</taxon>
        <taxon>Hypocreales</taxon>
        <taxon>Hypocreaceae</taxon>
        <taxon>Cladobotryum</taxon>
    </lineage>
</organism>
<dbReference type="PROSITE" id="PS50088">
    <property type="entry name" value="ANK_REPEAT"/>
    <property type="match status" value="2"/>
</dbReference>
<gene>
    <name evidence="7" type="ORF">PT974_00291</name>
</gene>
<keyword evidence="4" id="KW-0863">Zinc-finger</keyword>
<comment type="caution">
    <text evidence="7">The sequence shown here is derived from an EMBL/GenBank/DDBJ whole genome shotgun (WGS) entry which is preliminary data.</text>
</comment>
<dbReference type="PROSITE" id="PS00028">
    <property type="entry name" value="ZINC_FINGER_C2H2_1"/>
    <property type="match status" value="1"/>
</dbReference>
<keyword evidence="1" id="KW-0677">Repeat</keyword>
<dbReference type="InterPro" id="IPR002110">
    <property type="entry name" value="Ankyrin_rpt"/>
</dbReference>
<accession>A0ABR0T115</accession>
<dbReference type="Proteomes" id="UP001338125">
    <property type="component" value="Unassembled WGS sequence"/>
</dbReference>
<feature type="domain" description="C2H2-type" evidence="6">
    <location>
        <begin position="730"/>
        <end position="759"/>
    </location>
</feature>
<evidence type="ECO:0000256" key="2">
    <source>
        <dbReference type="ARBA" id="ARBA00023043"/>
    </source>
</evidence>
<keyword evidence="2 3" id="KW-0040">ANK repeat</keyword>
<feature type="compositionally biased region" description="Polar residues" evidence="5">
    <location>
        <begin position="1"/>
        <end position="16"/>
    </location>
</feature>
<protein>
    <submittedName>
        <fullName evidence="7">Ankyrin repeat and KH domain-containing mask-like protein</fullName>
    </submittedName>
</protein>
<dbReference type="PROSITE" id="PS50157">
    <property type="entry name" value="ZINC_FINGER_C2H2_2"/>
    <property type="match status" value="1"/>
</dbReference>
<proteinExistence type="predicted"/>
<evidence type="ECO:0000259" key="6">
    <source>
        <dbReference type="PROSITE" id="PS50157"/>
    </source>
</evidence>
<dbReference type="PANTHER" id="PTHR24198">
    <property type="entry name" value="ANKYRIN REPEAT AND PROTEIN KINASE DOMAIN-CONTAINING PROTEIN"/>
    <property type="match status" value="1"/>
</dbReference>
<dbReference type="SMART" id="SM00248">
    <property type="entry name" value="ANK"/>
    <property type="match status" value="5"/>
</dbReference>